<dbReference type="SUPFAM" id="SSF46785">
    <property type="entry name" value="Winged helix' DNA-binding domain"/>
    <property type="match status" value="1"/>
</dbReference>
<keyword evidence="3" id="KW-1185">Reference proteome</keyword>
<proteinExistence type="predicted"/>
<protein>
    <submittedName>
        <fullName evidence="2">PadR family transcriptional regulator</fullName>
    </submittedName>
</protein>
<feature type="compositionally biased region" description="Gly residues" evidence="1">
    <location>
        <begin position="96"/>
        <end position="106"/>
    </location>
</feature>
<dbReference type="AlphaFoldDB" id="A0A256IBQ5"/>
<dbReference type="InterPro" id="IPR036388">
    <property type="entry name" value="WH-like_DNA-bd_sf"/>
</dbReference>
<organism evidence="2 3">
    <name type="scientific">Halorubrum halodurans</name>
    <dbReference type="NCBI Taxonomy" id="1383851"/>
    <lineage>
        <taxon>Archaea</taxon>
        <taxon>Methanobacteriati</taxon>
        <taxon>Methanobacteriota</taxon>
        <taxon>Stenosarchaea group</taxon>
        <taxon>Halobacteria</taxon>
        <taxon>Halobacteriales</taxon>
        <taxon>Haloferacaceae</taxon>
        <taxon>Halorubrum</taxon>
    </lineage>
</organism>
<dbReference type="Gene3D" id="1.10.10.10">
    <property type="entry name" value="Winged helix-like DNA-binding domain superfamily/Winged helix DNA-binding domain"/>
    <property type="match status" value="1"/>
</dbReference>
<feature type="region of interest" description="Disordered" evidence="1">
    <location>
        <begin position="96"/>
        <end position="121"/>
    </location>
</feature>
<sequence length="121" mass="13270">MTKWFHSGRRRDCCALIYEAGELRAQSLKSRLETHYDERIDPQSFYATLAALVEAGYLARRVEGLADVYALTDAGETALLDHYEWFSERVEAGAGRVGEAGNGADGAGDVHAGSDEDDLKD</sequence>
<evidence type="ECO:0000313" key="3">
    <source>
        <dbReference type="Proteomes" id="UP000216308"/>
    </source>
</evidence>
<dbReference type="RefSeq" id="WP_094534507.1">
    <property type="nucleotide sequence ID" value="NZ_NHPJ01000132.1"/>
</dbReference>
<accession>A0A256IBQ5</accession>
<reference evidence="2 3" key="1">
    <citation type="journal article" date="2014" name="Front. Microbiol.">
        <title>Population and genomic analysis of the genus Halorubrum.</title>
        <authorList>
            <person name="Fullmer M.S."/>
            <person name="Soucy S.M."/>
            <person name="Swithers K.S."/>
            <person name="Makkay A.M."/>
            <person name="Wheeler R."/>
            <person name="Ventosa A."/>
            <person name="Gogarten J.P."/>
            <person name="Papke R.T."/>
        </authorList>
    </citation>
    <scope>NUCLEOTIDE SEQUENCE [LARGE SCALE GENOMIC DNA]</scope>
    <source>
        <strain evidence="2 3">Cb34</strain>
    </source>
</reference>
<dbReference type="OrthoDB" id="224705at2157"/>
<name>A0A256IBQ5_9EURY</name>
<comment type="caution">
    <text evidence="2">The sequence shown here is derived from an EMBL/GenBank/DDBJ whole genome shotgun (WGS) entry which is preliminary data.</text>
</comment>
<evidence type="ECO:0000256" key="1">
    <source>
        <dbReference type="SAM" id="MobiDB-lite"/>
    </source>
</evidence>
<dbReference type="EMBL" id="NHPJ01000132">
    <property type="protein sequence ID" value="OYR53978.1"/>
    <property type="molecule type" value="Genomic_DNA"/>
</dbReference>
<evidence type="ECO:0000313" key="2">
    <source>
        <dbReference type="EMBL" id="OYR53978.1"/>
    </source>
</evidence>
<dbReference type="InterPro" id="IPR036390">
    <property type="entry name" value="WH_DNA-bd_sf"/>
</dbReference>
<gene>
    <name evidence="2" type="ORF">DJ70_15045</name>
</gene>
<dbReference type="Proteomes" id="UP000216308">
    <property type="component" value="Unassembled WGS sequence"/>
</dbReference>